<dbReference type="InterPro" id="IPR044725">
    <property type="entry name" value="CBSX3_CBS_dom"/>
</dbReference>
<reference evidence="3" key="1">
    <citation type="submission" date="2019-06" db="EMBL/GenBank/DDBJ databases">
        <authorList>
            <person name="Murdoch R.W."/>
            <person name="Fathepure B."/>
        </authorList>
    </citation>
    <scope>NUCLEOTIDE SEQUENCE</scope>
</reference>
<dbReference type="PANTHER" id="PTHR43080">
    <property type="entry name" value="CBS DOMAIN-CONTAINING PROTEIN CBSX3, MITOCHONDRIAL"/>
    <property type="match status" value="1"/>
</dbReference>
<feature type="domain" description="CBS" evidence="2">
    <location>
        <begin position="12"/>
        <end position="69"/>
    </location>
</feature>
<name>A0A5B8R969_9ZZZZ</name>
<dbReference type="InterPro" id="IPR046342">
    <property type="entry name" value="CBS_dom_sf"/>
</dbReference>
<dbReference type="EMBL" id="MN079085">
    <property type="protein sequence ID" value="QEA04523.1"/>
    <property type="molecule type" value="Genomic_DNA"/>
</dbReference>
<dbReference type="EC" id="1.1.1.205" evidence="3"/>
<dbReference type="SUPFAM" id="SSF54631">
    <property type="entry name" value="CBS-domain pair"/>
    <property type="match status" value="1"/>
</dbReference>
<dbReference type="SMART" id="SM00116">
    <property type="entry name" value="CBS"/>
    <property type="match status" value="2"/>
</dbReference>
<dbReference type="Gene3D" id="3.10.580.10">
    <property type="entry name" value="CBS-domain"/>
    <property type="match status" value="1"/>
</dbReference>
<protein>
    <submittedName>
        <fullName evidence="3">Inosine-5'-monophosphate dehydrogenase</fullName>
        <ecNumber evidence="3">1.1.1.205</ecNumber>
    </submittedName>
</protein>
<evidence type="ECO:0000256" key="1">
    <source>
        <dbReference type="ARBA" id="ARBA00023122"/>
    </source>
</evidence>
<dbReference type="PROSITE" id="PS51371">
    <property type="entry name" value="CBS"/>
    <property type="match status" value="2"/>
</dbReference>
<feature type="domain" description="CBS" evidence="2">
    <location>
        <begin position="78"/>
        <end position="133"/>
    </location>
</feature>
<accession>A0A5B8R969</accession>
<keyword evidence="1" id="KW-0129">CBS domain</keyword>
<dbReference type="PANTHER" id="PTHR43080:SF2">
    <property type="entry name" value="CBS DOMAIN-CONTAINING PROTEIN"/>
    <property type="match status" value="1"/>
</dbReference>
<evidence type="ECO:0000259" key="2">
    <source>
        <dbReference type="PROSITE" id="PS51371"/>
    </source>
</evidence>
<proteinExistence type="predicted"/>
<dbReference type="Pfam" id="PF00571">
    <property type="entry name" value="CBS"/>
    <property type="match status" value="2"/>
</dbReference>
<evidence type="ECO:0000313" key="3">
    <source>
        <dbReference type="EMBL" id="QEA04523.1"/>
    </source>
</evidence>
<dbReference type="CDD" id="cd04623">
    <property type="entry name" value="CBS_pair_bac_euk"/>
    <property type="match status" value="1"/>
</dbReference>
<dbReference type="InterPro" id="IPR051257">
    <property type="entry name" value="Diverse_CBS-Domain"/>
</dbReference>
<dbReference type="InterPro" id="IPR000644">
    <property type="entry name" value="CBS_dom"/>
</dbReference>
<dbReference type="GO" id="GO:0003938">
    <property type="term" value="F:IMP dehydrogenase activity"/>
    <property type="evidence" value="ECO:0007669"/>
    <property type="project" value="UniProtKB-EC"/>
</dbReference>
<gene>
    <name evidence="3" type="primary">guaB_2</name>
    <name evidence="3" type="ORF">KBTEX_00831</name>
</gene>
<keyword evidence="3" id="KW-0560">Oxidoreductase</keyword>
<organism evidence="3">
    <name type="scientific">uncultured organism</name>
    <dbReference type="NCBI Taxonomy" id="155900"/>
    <lineage>
        <taxon>unclassified sequences</taxon>
        <taxon>environmental samples</taxon>
    </lineage>
</organism>
<dbReference type="AlphaFoldDB" id="A0A5B8R969"/>
<sequence length="146" mass="16504">MRQPVRRILDRKSSQMYVLGPDASVADAVQMMNRHNIGAVLVVDPEQALLGIFTERDVLRRVIDGRLDYDRTPIEQVMTRKVFYIEPDTSVEEALTMVNERACRHLPVMEGGQLLGMISIRDLTAAVMADRDTEIQHLTGYIAGSY</sequence>